<dbReference type="HOGENOM" id="CLU_121832_1_0_4"/>
<dbReference type="EMBL" id="CP001715">
    <property type="protein sequence ID" value="ACV37404.1"/>
    <property type="molecule type" value="Genomic_DNA"/>
</dbReference>
<sequence length="147" mass="15923">MSLRPLQTLLEDSGQAGIYHLPGSGRATVRRAAEAGGLACFEVNVADTDRMDLVLATLGRGLDFPEWYGNNLDALKDCLTDFSWCEAAGYVLIISHAEALQAADPAAFKALNEVFGAAIAEWRSQDFPLWVFYDLRSDGLATLPTLA</sequence>
<gene>
    <name evidence="3" type="ordered locus">CAP2UW1_4162</name>
</gene>
<dbReference type="AlphaFoldDB" id="C7RPA7"/>
<evidence type="ECO:0000256" key="1">
    <source>
        <dbReference type="ARBA" id="ARBA00006845"/>
    </source>
</evidence>
<name>C7RPA7_ACCRE</name>
<dbReference type="Gene3D" id="3.30.370.10">
    <property type="entry name" value="Barstar-like"/>
    <property type="match status" value="1"/>
</dbReference>
<reference evidence="3" key="2">
    <citation type="submission" date="2009-09" db="EMBL/GenBank/DDBJ databases">
        <title>Complete sequence of chromosome of Candidatus Accumulibacter phosphatis clade IIA str. UW-1.</title>
        <authorList>
            <consortium name="US DOE Joint Genome Institute"/>
            <person name="Martin H.G."/>
            <person name="Ivanova N."/>
            <person name="Kunin V."/>
            <person name="Warnecke F."/>
            <person name="Barry K."/>
            <person name="He S."/>
            <person name="Salamov A."/>
            <person name="Szeto E."/>
            <person name="Dalin E."/>
            <person name="Pangilinan J.L."/>
            <person name="Lapidus A."/>
            <person name="Lowry S."/>
            <person name="Kyrpides N.C."/>
            <person name="McMahon K.D."/>
            <person name="Hugenholtz P."/>
        </authorList>
    </citation>
    <scope>NUCLEOTIDE SEQUENCE [LARGE SCALE GENOMIC DNA]</scope>
    <source>
        <strain evidence="3">UW-1</strain>
    </source>
</reference>
<accession>C7RPA7</accession>
<evidence type="ECO:0000259" key="2">
    <source>
        <dbReference type="Pfam" id="PF01337"/>
    </source>
</evidence>
<dbReference type="Pfam" id="PF01337">
    <property type="entry name" value="Barstar"/>
    <property type="match status" value="1"/>
</dbReference>
<dbReference type="eggNOG" id="COG2732">
    <property type="taxonomic scope" value="Bacteria"/>
</dbReference>
<proteinExistence type="inferred from homology"/>
<organism evidence="3">
    <name type="scientific">Accumulibacter regalis</name>
    <dbReference type="NCBI Taxonomy" id="522306"/>
    <lineage>
        <taxon>Bacteria</taxon>
        <taxon>Pseudomonadati</taxon>
        <taxon>Pseudomonadota</taxon>
        <taxon>Betaproteobacteria</taxon>
        <taxon>Candidatus Accumulibacter</taxon>
    </lineage>
</organism>
<dbReference type="SUPFAM" id="SSF52038">
    <property type="entry name" value="Barstar-related"/>
    <property type="match status" value="1"/>
</dbReference>
<dbReference type="KEGG" id="app:CAP2UW1_4162"/>
<reference evidence="3" key="1">
    <citation type="submission" date="2009-08" db="EMBL/GenBank/DDBJ databases">
        <authorList>
            <consortium name="US DOE Joint Genome Institute"/>
            <person name="Lucas S."/>
            <person name="Copeland A."/>
            <person name="Lapidus A."/>
            <person name="Glavina del Rio T."/>
            <person name="Dalin E."/>
            <person name="Tice H."/>
            <person name="Bruce D."/>
            <person name="Barry K."/>
            <person name="Pitluck S."/>
            <person name="Lowry S."/>
            <person name="Larimer F."/>
            <person name="Land M."/>
            <person name="Hauser L."/>
            <person name="Kyrpides N."/>
            <person name="Ivanova N."/>
            <person name="McMahon K.D."/>
            <person name="Hugenholtz P."/>
        </authorList>
    </citation>
    <scope>NUCLEOTIDE SEQUENCE</scope>
    <source>
        <strain evidence="3">UW-1</strain>
    </source>
</reference>
<evidence type="ECO:0000313" key="3">
    <source>
        <dbReference type="EMBL" id="ACV37404.1"/>
    </source>
</evidence>
<dbReference type="InterPro" id="IPR000468">
    <property type="entry name" value="Barstar"/>
</dbReference>
<comment type="similarity">
    <text evidence="1">Belongs to the barstar family.</text>
</comment>
<dbReference type="OrthoDB" id="5295683at2"/>
<protein>
    <recommendedName>
        <fullName evidence="2">Barstar (barnase inhibitor) domain-containing protein</fullName>
    </recommendedName>
</protein>
<feature type="domain" description="Barstar (barnase inhibitor)" evidence="2">
    <location>
        <begin position="40"/>
        <end position="133"/>
    </location>
</feature>
<dbReference type="InterPro" id="IPR035905">
    <property type="entry name" value="Barstar-like_sf"/>
</dbReference>
<dbReference type="STRING" id="522306.CAP2UW1_4162"/>